<organism evidence="1 2">
    <name type="scientific">Puia dinghuensis</name>
    <dbReference type="NCBI Taxonomy" id="1792502"/>
    <lineage>
        <taxon>Bacteria</taxon>
        <taxon>Pseudomonadati</taxon>
        <taxon>Bacteroidota</taxon>
        <taxon>Chitinophagia</taxon>
        <taxon>Chitinophagales</taxon>
        <taxon>Chitinophagaceae</taxon>
        <taxon>Puia</taxon>
    </lineage>
</organism>
<evidence type="ECO:0000313" key="1">
    <source>
        <dbReference type="EMBL" id="GGA82175.1"/>
    </source>
</evidence>
<dbReference type="Proteomes" id="UP000607559">
    <property type="component" value="Unassembled WGS sequence"/>
</dbReference>
<dbReference type="AlphaFoldDB" id="A0A8J2XQB1"/>
<gene>
    <name evidence="1" type="ORF">GCM10011511_01420</name>
</gene>
<evidence type="ECO:0000313" key="2">
    <source>
        <dbReference type="Proteomes" id="UP000607559"/>
    </source>
</evidence>
<comment type="caution">
    <text evidence="1">The sequence shown here is derived from an EMBL/GenBank/DDBJ whole genome shotgun (WGS) entry which is preliminary data.</text>
</comment>
<protein>
    <submittedName>
        <fullName evidence="1">Uncharacterized protein</fullName>
    </submittedName>
</protein>
<proteinExistence type="predicted"/>
<name>A0A8J2XQB1_9BACT</name>
<reference evidence="1" key="1">
    <citation type="journal article" date="2014" name="Int. J. Syst. Evol. Microbiol.">
        <title>Complete genome sequence of Corynebacterium casei LMG S-19264T (=DSM 44701T), isolated from a smear-ripened cheese.</title>
        <authorList>
            <consortium name="US DOE Joint Genome Institute (JGI-PGF)"/>
            <person name="Walter F."/>
            <person name="Albersmeier A."/>
            <person name="Kalinowski J."/>
            <person name="Ruckert C."/>
        </authorList>
    </citation>
    <scope>NUCLEOTIDE SEQUENCE</scope>
    <source>
        <strain evidence="1">CGMCC 1.15448</strain>
    </source>
</reference>
<accession>A0A8J2XQB1</accession>
<sequence>MPPAFCHEENLAALSGYLSNNKNIKAINPPGFFAPNFLFDQLSKNIIGYRQVRSGHLSFRGVRTTRIEGKGSTELTGFYQRNFTEDDELLALVSEREGQEIGRSGINPATGLFKISLSEPSINGIMKIERKGSLIYSKNYALLQGITGTVNFVEKTFTDAYGREFQLDGSAIVRPEKLKPSSWYGPIYADERTGNINLSDRFKGLLDYLGPRVLIADPYFIGEFRRDDTNSDIKLSRCQIAFLAALLRSIIDGSVSEVYILGFNTRANSVERKGNSMNPTKTENRFKQYKEVLDHIWGKNKLKTFKSEFRMEFLNNKRDFHNRYWFGLTIDNGIRDLNKCVVVTNSVGNISEVDFYPVEEEGQLRELTARFLDFFNNCDSELIV</sequence>
<reference evidence="1" key="2">
    <citation type="submission" date="2020-09" db="EMBL/GenBank/DDBJ databases">
        <authorList>
            <person name="Sun Q."/>
            <person name="Zhou Y."/>
        </authorList>
    </citation>
    <scope>NUCLEOTIDE SEQUENCE</scope>
    <source>
        <strain evidence="1">CGMCC 1.15448</strain>
    </source>
</reference>
<keyword evidence="2" id="KW-1185">Reference proteome</keyword>
<dbReference type="EMBL" id="BMJC01000001">
    <property type="protein sequence ID" value="GGA82175.1"/>
    <property type="molecule type" value="Genomic_DNA"/>
</dbReference>